<dbReference type="InterPro" id="IPR050519">
    <property type="entry name" value="Glycosyltransf_28_UgtP"/>
</dbReference>
<evidence type="ECO:0000256" key="3">
    <source>
        <dbReference type="ARBA" id="ARBA00022676"/>
    </source>
</evidence>
<keyword evidence="4 8" id="KW-0808">Transferase</keyword>
<keyword evidence="3" id="KW-0328">Glycosyltransferase</keyword>
<feature type="domain" description="Diacylglycerol glucosyltransferase N-terminal" evidence="7">
    <location>
        <begin position="43"/>
        <end position="212"/>
    </location>
</feature>
<dbReference type="GO" id="GO:0009247">
    <property type="term" value="P:glycolipid biosynthetic process"/>
    <property type="evidence" value="ECO:0007669"/>
    <property type="project" value="InterPro"/>
</dbReference>
<reference evidence="8" key="2">
    <citation type="submission" date="2021-09" db="EMBL/GenBank/DDBJ databases">
        <authorList>
            <person name="Gilroy R."/>
        </authorList>
    </citation>
    <scope>NUCLEOTIDE SEQUENCE</scope>
    <source>
        <strain evidence="8">ChiGjej2B2-7701</strain>
    </source>
</reference>
<dbReference type="GO" id="GO:0016758">
    <property type="term" value="F:hexosyltransferase activity"/>
    <property type="evidence" value="ECO:0007669"/>
    <property type="project" value="InterPro"/>
</dbReference>
<reference evidence="8" key="1">
    <citation type="journal article" date="2021" name="PeerJ">
        <title>Extensive microbial diversity within the chicken gut microbiome revealed by metagenomics and culture.</title>
        <authorList>
            <person name="Gilroy R."/>
            <person name="Ravi A."/>
            <person name="Getino M."/>
            <person name="Pursley I."/>
            <person name="Horton D.L."/>
            <person name="Alikhan N.F."/>
            <person name="Baker D."/>
            <person name="Gharbi K."/>
            <person name="Hall N."/>
            <person name="Watson M."/>
            <person name="Adriaenssens E.M."/>
            <person name="Foster-Nyarko E."/>
            <person name="Jarju S."/>
            <person name="Secka A."/>
            <person name="Antonio M."/>
            <person name="Oren A."/>
            <person name="Chaudhuri R.R."/>
            <person name="La Ragione R."/>
            <person name="Hildebrand F."/>
            <person name="Pallen M.J."/>
        </authorList>
    </citation>
    <scope>NUCLEOTIDE SEQUENCE</scope>
    <source>
        <strain evidence="8">ChiGjej2B2-7701</strain>
    </source>
</reference>
<dbReference type="Pfam" id="PF04101">
    <property type="entry name" value="Glyco_tran_28_C"/>
    <property type="match status" value="1"/>
</dbReference>
<evidence type="ECO:0000259" key="7">
    <source>
        <dbReference type="Pfam" id="PF06925"/>
    </source>
</evidence>
<sequence>MSSQHISDTPNAAPTPSDAQIATTASPAKPVITIMHASVGSGHRAAAHAVAQAIERMRGTDGIPDDVLVDVIDILDFGRIKFDGNKTAAAFTGATRPIYDITWRYTLTGRLLWGGGTGWSRVMFPAFNEYVLDKRPLAIIATHITAANVAVGARMITGMEYPIVCIPTDYEIEGWWPHKETDLFCVATEFMAETLRPRKVEESRISITGIPVRGGFDIDSDPVEDREKFGLPKDKKIVLVMAGASLPQPYVRFRASMEQTLPFLRSFEDMHFVFLPGRDTEYSDRLKTIFSAMRLENVTVMDYVEDMATLMHTSDLAILKSGGLAVTECLCAHLPMLLLGKSYGQEKANTTMLTGFGACMHVTTARELITTLKHLNDNPSALRALLINADALCHPHAAEDIVRETMKLVGKPKRRERHFAEFYIGDKPAHIR</sequence>
<gene>
    <name evidence="8" type="ORF">K8U80_07805</name>
</gene>
<feature type="domain" description="Glycosyl transferase family 28 C-terminal" evidence="6">
    <location>
        <begin position="264"/>
        <end position="381"/>
    </location>
</feature>
<evidence type="ECO:0000256" key="4">
    <source>
        <dbReference type="ARBA" id="ARBA00022679"/>
    </source>
</evidence>
<dbReference type="InterPro" id="IPR009695">
    <property type="entry name" value="Diacylglyc_glucosyltr_N"/>
</dbReference>
<dbReference type="PANTHER" id="PTHR43025:SF3">
    <property type="entry name" value="MONOGALACTOSYLDIACYLGLYCEROL SYNTHASE 1, CHLOROPLASTIC"/>
    <property type="match status" value="1"/>
</dbReference>
<organism evidence="8 9">
    <name type="scientific">Collinsella ihumii</name>
    <dbReference type="NCBI Taxonomy" id="1720204"/>
    <lineage>
        <taxon>Bacteria</taxon>
        <taxon>Bacillati</taxon>
        <taxon>Actinomycetota</taxon>
        <taxon>Coriobacteriia</taxon>
        <taxon>Coriobacteriales</taxon>
        <taxon>Coriobacteriaceae</taxon>
        <taxon>Collinsella</taxon>
    </lineage>
</organism>
<dbReference type="SUPFAM" id="SSF53756">
    <property type="entry name" value="UDP-Glycosyltransferase/glycogen phosphorylase"/>
    <property type="match status" value="1"/>
</dbReference>
<proteinExistence type="inferred from homology"/>
<evidence type="ECO:0000256" key="1">
    <source>
        <dbReference type="ARBA" id="ARBA00004370"/>
    </source>
</evidence>
<protein>
    <submittedName>
        <fullName evidence="8">UDP-N-acetylglucosamine--LPS N-acetylglucosamine transferase</fullName>
    </submittedName>
</protein>
<evidence type="ECO:0000313" key="9">
    <source>
        <dbReference type="Proteomes" id="UP000746751"/>
    </source>
</evidence>
<dbReference type="InterPro" id="IPR007235">
    <property type="entry name" value="Glyco_trans_28_C"/>
</dbReference>
<comment type="caution">
    <text evidence="8">The sequence shown here is derived from an EMBL/GenBank/DDBJ whole genome shotgun (WGS) entry which is preliminary data.</text>
</comment>
<comment type="similarity">
    <text evidence="2">Belongs to the glycosyltransferase 28 family.</text>
</comment>
<dbReference type="AlphaFoldDB" id="A0A921LRT2"/>
<dbReference type="GO" id="GO:0016020">
    <property type="term" value="C:membrane"/>
    <property type="evidence" value="ECO:0007669"/>
    <property type="project" value="UniProtKB-SubCell"/>
</dbReference>
<dbReference type="Pfam" id="PF06925">
    <property type="entry name" value="MGDG_synth"/>
    <property type="match status" value="1"/>
</dbReference>
<feature type="region of interest" description="Disordered" evidence="5">
    <location>
        <begin position="1"/>
        <end position="20"/>
    </location>
</feature>
<evidence type="ECO:0000256" key="2">
    <source>
        <dbReference type="ARBA" id="ARBA00006962"/>
    </source>
</evidence>
<evidence type="ECO:0000256" key="5">
    <source>
        <dbReference type="SAM" id="MobiDB-lite"/>
    </source>
</evidence>
<comment type="subcellular location">
    <subcellularLocation>
        <location evidence="1">Membrane</location>
    </subcellularLocation>
</comment>
<name>A0A921LRT2_9ACTN</name>
<evidence type="ECO:0000259" key="6">
    <source>
        <dbReference type="Pfam" id="PF04101"/>
    </source>
</evidence>
<accession>A0A921LRT2</accession>
<dbReference type="Gene3D" id="3.40.50.2000">
    <property type="entry name" value="Glycogen Phosphorylase B"/>
    <property type="match status" value="1"/>
</dbReference>
<dbReference type="PANTHER" id="PTHR43025">
    <property type="entry name" value="MONOGALACTOSYLDIACYLGLYCEROL SYNTHASE"/>
    <property type="match status" value="1"/>
</dbReference>
<dbReference type="EMBL" id="DYVF01000047">
    <property type="protein sequence ID" value="HJG31284.1"/>
    <property type="molecule type" value="Genomic_DNA"/>
</dbReference>
<dbReference type="Proteomes" id="UP000746751">
    <property type="component" value="Unassembled WGS sequence"/>
</dbReference>
<evidence type="ECO:0000313" key="8">
    <source>
        <dbReference type="EMBL" id="HJG31284.1"/>
    </source>
</evidence>